<protein>
    <submittedName>
        <fullName evidence="2">Uncharacterized protein</fullName>
    </submittedName>
</protein>
<gene>
    <name evidence="2" type="ORF">HID58_020747</name>
</gene>
<proteinExistence type="predicted"/>
<feature type="region of interest" description="Disordered" evidence="1">
    <location>
        <begin position="33"/>
        <end position="96"/>
    </location>
</feature>
<sequence>MLIVRETLSSSSSSIPFHDLIYDQSIQTPLRESTIGKSGVSPGLKIGDPNSKKAKGKAAVSSSSPTKLIGKTGVSSGLSIDNPHSKKLNDLSSTTTAADEVAEEIRRLNDVPMLAIPPELQT</sequence>
<keyword evidence="3" id="KW-1185">Reference proteome</keyword>
<comment type="caution">
    <text evidence="2">The sequence shown here is derived from an EMBL/GenBank/DDBJ whole genome shotgun (WGS) entry which is preliminary data.</text>
</comment>
<name>A0ABQ8CUG7_BRANA</name>
<evidence type="ECO:0000313" key="2">
    <source>
        <dbReference type="EMBL" id="KAH0920729.1"/>
    </source>
</evidence>
<evidence type="ECO:0000313" key="3">
    <source>
        <dbReference type="Proteomes" id="UP000824890"/>
    </source>
</evidence>
<dbReference type="Proteomes" id="UP000824890">
    <property type="component" value="Unassembled WGS sequence"/>
</dbReference>
<reference evidence="2 3" key="1">
    <citation type="submission" date="2021-05" db="EMBL/GenBank/DDBJ databases">
        <title>Genome Assembly of Synthetic Allotetraploid Brassica napus Reveals Homoeologous Exchanges between Subgenomes.</title>
        <authorList>
            <person name="Davis J.T."/>
        </authorList>
    </citation>
    <scope>NUCLEOTIDE SEQUENCE [LARGE SCALE GENOMIC DNA]</scope>
    <source>
        <strain evidence="3">cv. Da-Ae</strain>
        <tissue evidence="2">Seedling</tissue>
    </source>
</reference>
<evidence type="ECO:0000256" key="1">
    <source>
        <dbReference type="SAM" id="MobiDB-lite"/>
    </source>
</evidence>
<organism evidence="2 3">
    <name type="scientific">Brassica napus</name>
    <name type="common">Rape</name>
    <dbReference type="NCBI Taxonomy" id="3708"/>
    <lineage>
        <taxon>Eukaryota</taxon>
        <taxon>Viridiplantae</taxon>
        <taxon>Streptophyta</taxon>
        <taxon>Embryophyta</taxon>
        <taxon>Tracheophyta</taxon>
        <taxon>Spermatophyta</taxon>
        <taxon>Magnoliopsida</taxon>
        <taxon>eudicotyledons</taxon>
        <taxon>Gunneridae</taxon>
        <taxon>Pentapetalae</taxon>
        <taxon>rosids</taxon>
        <taxon>malvids</taxon>
        <taxon>Brassicales</taxon>
        <taxon>Brassicaceae</taxon>
        <taxon>Brassiceae</taxon>
        <taxon>Brassica</taxon>
    </lineage>
</organism>
<dbReference type="EMBL" id="JAGKQM010000006">
    <property type="protein sequence ID" value="KAH0920729.1"/>
    <property type="molecule type" value="Genomic_DNA"/>
</dbReference>
<accession>A0ABQ8CUG7</accession>